<evidence type="ECO:0000256" key="15">
    <source>
        <dbReference type="ARBA" id="ARBA00045102"/>
    </source>
</evidence>
<evidence type="ECO:0000256" key="17">
    <source>
        <dbReference type="SAM" id="MobiDB-lite"/>
    </source>
</evidence>
<evidence type="ECO:0000256" key="14">
    <source>
        <dbReference type="ARBA" id="ARBA00045085"/>
    </source>
</evidence>
<feature type="transmembrane region" description="Helical" evidence="18">
    <location>
        <begin position="306"/>
        <end position="324"/>
    </location>
</feature>
<feature type="transmembrane region" description="Helical" evidence="18">
    <location>
        <begin position="52"/>
        <end position="72"/>
    </location>
</feature>
<evidence type="ECO:0000256" key="3">
    <source>
        <dbReference type="ARBA" id="ARBA00004240"/>
    </source>
</evidence>
<name>A0ABR3I427_LOXSC</name>
<keyword evidence="11" id="KW-0256">Endoplasmic reticulum</keyword>
<evidence type="ECO:0000256" key="2">
    <source>
        <dbReference type="ARBA" id="ARBA00004141"/>
    </source>
</evidence>
<evidence type="ECO:0000256" key="8">
    <source>
        <dbReference type="ARBA" id="ARBA00022692"/>
    </source>
</evidence>
<evidence type="ECO:0000259" key="19">
    <source>
        <dbReference type="Pfam" id="PF08409"/>
    </source>
</evidence>
<organism evidence="20 21">
    <name type="scientific">Loxostege sticticalis</name>
    <name type="common">Beet webworm moth</name>
    <dbReference type="NCBI Taxonomy" id="481309"/>
    <lineage>
        <taxon>Eukaryota</taxon>
        <taxon>Metazoa</taxon>
        <taxon>Ecdysozoa</taxon>
        <taxon>Arthropoda</taxon>
        <taxon>Hexapoda</taxon>
        <taxon>Insecta</taxon>
        <taxon>Pterygota</taxon>
        <taxon>Neoptera</taxon>
        <taxon>Endopterygota</taxon>
        <taxon>Lepidoptera</taxon>
        <taxon>Glossata</taxon>
        <taxon>Ditrysia</taxon>
        <taxon>Pyraloidea</taxon>
        <taxon>Crambidae</taxon>
        <taxon>Pyraustinae</taxon>
        <taxon>Loxostege</taxon>
    </lineage>
</organism>
<dbReference type="InterPro" id="IPR052943">
    <property type="entry name" value="TMTC_O-mannosyl-trnsfr"/>
</dbReference>
<evidence type="ECO:0000256" key="10">
    <source>
        <dbReference type="ARBA" id="ARBA00022803"/>
    </source>
</evidence>
<comment type="caution">
    <text evidence="20">The sequence shown here is derived from an EMBL/GenBank/DDBJ whole genome shotgun (WGS) entry which is preliminary data.</text>
</comment>
<comment type="catalytic activity">
    <reaction evidence="15">
        <text>a di-trans,poly-cis-dolichyl beta-D-mannosyl phosphate + L-seryl-[protein] = 3-O-(alpha-D-mannosyl)-L-seryl-[protein] + a di-trans,poly-cis-dolichyl phosphate + H(+)</text>
        <dbReference type="Rhea" id="RHEA:17377"/>
        <dbReference type="Rhea" id="RHEA-COMP:9863"/>
        <dbReference type="Rhea" id="RHEA-COMP:13546"/>
        <dbReference type="Rhea" id="RHEA-COMP:19498"/>
        <dbReference type="Rhea" id="RHEA-COMP:19501"/>
        <dbReference type="ChEBI" id="CHEBI:15378"/>
        <dbReference type="ChEBI" id="CHEBI:29999"/>
        <dbReference type="ChEBI" id="CHEBI:57683"/>
        <dbReference type="ChEBI" id="CHEBI:58211"/>
        <dbReference type="ChEBI" id="CHEBI:137321"/>
        <dbReference type="EC" id="2.4.1.109"/>
    </reaction>
</comment>
<keyword evidence="21" id="KW-1185">Reference proteome</keyword>
<dbReference type="InterPro" id="IPR011990">
    <property type="entry name" value="TPR-like_helical_dom_sf"/>
</dbReference>
<proteinExistence type="inferred from homology"/>
<feature type="transmembrane region" description="Helical" evidence="18">
    <location>
        <begin position="137"/>
        <end position="154"/>
    </location>
</feature>
<dbReference type="Pfam" id="PF13414">
    <property type="entry name" value="TPR_11"/>
    <property type="match status" value="1"/>
</dbReference>
<dbReference type="Pfam" id="PF08409">
    <property type="entry name" value="TMTC_DUF1736"/>
    <property type="match status" value="1"/>
</dbReference>
<dbReference type="Gene3D" id="1.25.40.10">
    <property type="entry name" value="Tetratricopeptide repeat domain"/>
    <property type="match status" value="1"/>
</dbReference>
<feature type="region of interest" description="Disordered" evidence="17">
    <location>
        <begin position="661"/>
        <end position="685"/>
    </location>
</feature>
<feature type="repeat" description="TPR" evidence="16">
    <location>
        <begin position="412"/>
        <end position="445"/>
    </location>
</feature>
<dbReference type="EC" id="2.4.1.109" evidence="6"/>
<feature type="compositionally biased region" description="Basic residues" evidence="17">
    <location>
        <begin position="672"/>
        <end position="684"/>
    </location>
</feature>
<keyword evidence="13 18" id="KW-0472">Membrane</keyword>
<evidence type="ECO:0000313" key="21">
    <source>
        <dbReference type="Proteomes" id="UP001549920"/>
    </source>
</evidence>
<comment type="similarity">
    <text evidence="5">Belongs to the TMTC family.</text>
</comment>
<dbReference type="PROSITE" id="PS50005">
    <property type="entry name" value="TPR"/>
    <property type="match status" value="2"/>
</dbReference>
<dbReference type="PANTHER" id="PTHR44809">
    <property type="match status" value="1"/>
</dbReference>
<evidence type="ECO:0000256" key="16">
    <source>
        <dbReference type="PROSITE-ProRule" id="PRU00339"/>
    </source>
</evidence>
<comment type="function">
    <text evidence="1">Transfers mannosyl residues to the hydroxyl group of serine or threonine residues.</text>
</comment>
<evidence type="ECO:0000256" key="9">
    <source>
        <dbReference type="ARBA" id="ARBA00022737"/>
    </source>
</evidence>
<feature type="transmembrane region" description="Helical" evidence="18">
    <location>
        <begin position="278"/>
        <end position="297"/>
    </location>
</feature>
<evidence type="ECO:0000256" key="5">
    <source>
        <dbReference type="ARBA" id="ARBA00007882"/>
    </source>
</evidence>
<evidence type="ECO:0000256" key="12">
    <source>
        <dbReference type="ARBA" id="ARBA00022989"/>
    </source>
</evidence>
<keyword evidence="8 18" id="KW-0812">Transmembrane</keyword>
<evidence type="ECO:0000256" key="11">
    <source>
        <dbReference type="ARBA" id="ARBA00022824"/>
    </source>
</evidence>
<dbReference type="EMBL" id="JBEUOH010000008">
    <property type="protein sequence ID" value="KAL0883551.1"/>
    <property type="molecule type" value="Genomic_DNA"/>
</dbReference>
<protein>
    <recommendedName>
        <fullName evidence="6">dolichyl-phosphate-mannose--protein mannosyltransferase</fullName>
        <ecNumber evidence="6">2.4.1.109</ecNumber>
    </recommendedName>
</protein>
<feature type="transmembrane region" description="Helical" evidence="18">
    <location>
        <begin position="175"/>
        <end position="199"/>
    </location>
</feature>
<reference evidence="20 21" key="1">
    <citation type="submission" date="2024-06" db="EMBL/GenBank/DDBJ databases">
        <title>A chromosome-level genome assembly of beet webworm, Loxostege sticticalis.</title>
        <authorList>
            <person name="Zhang Y."/>
        </authorList>
    </citation>
    <scope>NUCLEOTIDE SEQUENCE [LARGE SCALE GENOMIC DNA]</scope>
    <source>
        <strain evidence="20">AQ026</strain>
        <tissue evidence="20">Whole body</tissue>
    </source>
</reference>
<keyword evidence="12 18" id="KW-1133">Transmembrane helix</keyword>
<evidence type="ECO:0000256" key="6">
    <source>
        <dbReference type="ARBA" id="ARBA00012839"/>
    </source>
</evidence>
<accession>A0ABR3I427</accession>
<evidence type="ECO:0000256" key="18">
    <source>
        <dbReference type="SAM" id="Phobius"/>
    </source>
</evidence>
<keyword evidence="9" id="KW-0677">Repeat</keyword>
<comment type="pathway">
    <text evidence="4">Protein modification; protein glycosylation.</text>
</comment>
<evidence type="ECO:0000313" key="20">
    <source>
        <dbReference type="EMBL" id="KAL0883551.1"/>
    </source>
</evidence>
<comment type="catalytic activity">
    <reaction evidence="14">
        <text>a di-trans,poly-cis-dolichyl beta-D-mannosyl phosphate + L-threonyl-[protein] = 3-O-(alpha-D-mannosyl)-L-threonyl-[protein] + a di-trans,poly-cis-dolichyl phosphate + H(+)</text>
        <dbReference type="Rhea" id="RHEA:53396"/>
        <dbReference type="Rhea" id="RHEA-COMP:11060"/>
        <dbReference type="Rhea" id="RHEA-COMP:13547"/>
        <dbReference type="Rhea" id="RHEA-COMP:19498"/>
        <dbReference type="Rhea" id="RHEA-COMP:19501"/>
        <dbReference type="ChEBI" id="CHEBI:15378"/>
        <dbReference type="ChEBI" id="CHEBI:30013"/>
        <dbReference type="ChEBI" id="CHEBI:57683"/>
        <dbReference type="ChEBI" id="CHEBI:58211"/>
        <dbReference type="ChEBI" id="CHEBI:137323"/>
        <dbReference type="EC" id="2.4.1.109"/>
    </reaction>
</comment>
<evidence type="ECO:0000256" key="4">
    <source>
        <dbReference type="ARBA" id="ARBA00004922"/>
    </source>
</evidence>
<evidence type="ECO:0000256" key="1">
    <source>
        <dbReference type="ARBA" id="ARBA00003582"/>
    </source>
</evidence>
<dbReference type="Pfam" id="PF13181">
    <property type="entry name" value="TPR_8"/>
    <property type="match status" value="1"/>
</dbReference>
<gene>
    <name evidence="20" type="ORF">ABMA27_015705</name>
</gene>
<comment type="subcellular location">
    <subcellularLocation>
        <location evidence="3">Endoplasmic reticulum</location>
    </subcellularLocation>
    <subcellularLocation>
        <location evidence="2">Membrane</location>
        <topology evidence="2">Multi-pass membrane protein</topology>
    </subcellularLocation>
</comment>
<dbReference type="InterPro" id="IPR013618">
    <property type="entry name" value="TMTC_DUF1736"/>
</dbReference>
<dbReference type="InterPro" id="IPR019734">
    <property type="entry name" value="TPR_rpt"/>
</dbReference>
<dbReference type="PANTHER" id="PTHR44809:SF1">
    <property type="entry name" value="PROTEIN O-MANNOSYL-TRANSFERASE TMTC1"/>
    <property type="match status" value="1"/>
</dbReference>
<feature type="domain" description="DUF1736" evidence="19">
    <location>
        <begin position="157"/>
        <end position="229"/>
    </location>
</feature>
<evidence type="ECO:0000256" key="13">
    <source>
        <dbReference type="ARBA" id="ARBA00023136"/>
    </source>
</evidence>
<feature type="repeat" description="TPR" evidence="16">
    <location>
        <begin position="347"/>
        <end position="380"/>
    </location>
</feature>
<sequence>MKKVLKSVKFWRRNQGTTYRCFLVILIGIFSPRCSCLYLWDLLNCPIQALSGVVGRADVLACVFFLSSLLLYHGSSGRHRVWSSVVLAALSMLAKETGLTALLFNVAFDLYRSWTPITRPSLAVKWRWKSDSVCGRLIRVVIALVLLAGVRLTLLQGSLPAFSPQDNPPAFHPSFAVRLMTFCYLAAFNWWLLLCPWTLSHDWQMGSVPLITSGWDPRNLLTCAALIALLALSCRCFVDLELQRHTPAVVGLMLLVIPYLPASNLLVTVGFVVAERVLYIPSVGSVIITVYGIQLMWRWRRGTRRLLVLGVAALVAGGVARTNLRNKDWRTRESLLRADLSVLPHNAKLHYNFANFLKDIEQQENAIKHYKEALKLWPSYASAHNNLGTLVLASGRAEHHFLQALKYNRDHVNAHYNLAKLYRKKNRISESLKMLERCISLEPRFVQAHLELLLLTADGRKRSVLDTLLALEPSNWEHYVLYGNWLKGRGLLPLSLNYYTTAMRLSFGGETASCERGKMQAVRAACLVLRTMGQRARILQLITRWQLVRGGGQPPTRRQLAERAWRLRRDLADRAALYARPRAQQRTVTSTCLHHSQLEVTPERYINNLKENELNQERTLYSHSDSDSVRVDKTLDNNQINSCQKNNDRLKKSVSLSAQYKPTHNKSETGHKQKSCPIHKKKKMKDPEAFTPFVSDHLIKTY</sequence>
<feature type="transmembrane region" description="Helical" evidence="18">
    <location>
        <begin position="21"/>
        <end position="40"/>
    </location>
</feature>
<dbReference type="SUPFAM" id="SSF48452">
    <property type="entry name" value="TPR-like"/>
    <property type="match status" value="1"/>
</dbReference>
<feature type="transmembrane region" description="Helical" evidence="18">
    <location>
        <begin position="250"/>
        <end position="272"/>
    </location>
</feature>
<keyword evidence="7" id="KW-0808">Transferase</keyword>
<dbReference type="Proteomes" id="UP001549920">
    <property type="component" value="Unassembled WGS sequence"/>
</dbReference>
<evidence type="ECO:0000256" key="7">
    <source>
        <dbReference type="ARBA" id="ARBA00022679"/>
    </source>
</evidence>
<dbReference type="SMART" id="SM00028">
    <property type="entry name" value="TPR"/>
    <property type="match status" value="3"/>
</dbReference>
<keyword evidence="10 16" id="KW-0802">TPR repeat</keyword>